<organism evidence="2 3">
    <name type="scientific">Tribonema minus</name>
    <dbReference type="NCBI Taxonomy" id="303371"/>
    <lineage>
        <taxon>Eukaryota</taxon>
        <taxon>Sar</taxon>
        <taxon>Stramenopiles</taxon>
        <taxon>Ochrophyta</taxon>
        <taxon>PX clade</taxon>
        <taxon>Xanthophyceae</taxon>
        <taxon>Tribonematales</taxon>
        <taxon>Tribonemataceae</taxon>
        <taxon>Tribonema</taxon>
    </lineage>
</organism>
<name>A0A835Z584_9STRA</name>
<proteinExistence type="predicted"/>
<accession>A0A835Z584</accession>
<protein>
    <submittedName>
        <fullName evidence="2">Uncharacterized protein</fullName>
    </submittedName>
</protein>
<keyword evidence="3" id="KW-1185">Reference proteome</keyword>
<feature type="region of interest" description="Disordered" evidence="1">
    <location>
        <begin position="149"/>
        <end position="170"/>
    </location>
</feature>
<evidence type="ECO:0000256" key="1">
    <source>
        <dbReference type="SAM" id="MobiDB-lite"/>
    </source>
</evidence>
<evidence type="ECO:0000313" key="3">
    <source>
        <dbReference type="Proteomes" id="UP000664859"/>
    </source>
</evidence>
<reference evidence="2" key="1">
    <citation type="submission" date="2021-02" db="EMBL/GenBank/DDBJ databases">
        <title>First Annotated Genome of the Yellow-green Alga Tribonema minus.</title>
        <authorList>
            <person name="Mahan K.M."/>
        </authorList>
    </citation>
    <scope>NUCLEOTIDE SEQUENCE</scope>
    <source>
        <strain evidence="2">UTEX B ZZ1240</strain>
    </source>
</reference>
<dbReference type="EMBL" id="JAFCMP010000107">
    <property type="protein sequence ID" value="KAG5186688.1"/>
    <property type="molecule type" value="Genomic_DNA"/>
</dbReference>
<dbReference type="AlphaFoldDB" id="A0A835Z584"/>
<evidence type="ECO:0000313" key="2">
    <source>
        <dbReference type="EMBL" id="KAG5186688.1"/>
    </source>
</evidence>
<dbReference type="Proteomes" id="UP000664859">
    <property type="component" value="Unassembled WGS sequence"/>
</dbReference>
<gene>
    <name evidence="2" type="ORF">JKP88DRAFT_268061</name>
</gene>
<sequence>MPVPRLTPAPAVVPQLTPAPTPSPMAVQVTPAPTAALTEPQQVYQIQLNAKNVPIVEASYGDGGSYLVTGTAAVTLATTSLQICFSLVITIKSDAKFGTGSVTMGGIKNAAAGFYPETTCKPASERRMTRETPPAAAAAAVRSASRCRCAQGPRPRPEARTSAHSQGQMSSAAAGAAVLLLRTRMRSPSTAATCK</sequence>
<comment type="caution">
    <text evidence="2">The sequence shown here is derived from an EMBL/GenBank/DDBJ whole genome shotgun (WGS) entry which is preliminary data.</text>
</comment>